<protein>
    <submittedName>
        <fullName evidence="1">Uncharacterized protein</fullName>
    </submittedName>
</protein>
<dbReference type="RefSeq" id="WP_120080778.1">
    <property type="nucleotide sequence ID" value="NZ_JAQNZF010000042.1"/>
</dbReference>
<dbReference type="Proteomes" id="UP001219389">
    <property type="component" value="Unassembled WGS sequence"/>
</dbReference>
<gene>
    <name evidence="1" type="ORF">PO382_22550</name>
</gene>
<sequence>MENELNKWIKDTEVKGLKIRLHNNVYGTLIAIFRNDTKKICVCEIDNAYTFNEAEINSTDWKLATYIPVEILKNL</sequence>
<name>A0AAW6HK68_BACOV</name>
<reference evidence="1" key="1">
    <citation type="submission" date="2022-10" db="EMBL/GenBank/DDBJ databases">
        <title>Human gut microbiome strain richness.</title>
        <authorList>
            <person name="Chen-Liaw A."/>
        </authorList>
    </citation>
    <scope>NUCLEOTIDE SEQUENCE</scope>
    <source>
        <strain evidence="1">BSD2780120875st1_E1_BSD2780120875_150330</strain>
    </source>
</reference>
<organism evidence="1 2">
    <name type="scientific">Bacteroides ovatus</name>
    <dbReference type="NCBI Taxonomy" id="28116"/>
    <lineage>
        <taxon>Bacteria</taxon>
        <taxon>Pseudomonadati</taxon>
        <taxon>Bacteroidota</taxon>
        <taxon>Bacteroidia</taxon>
        <taxon>Bacteroidales</taxon>
        <taxon>Bacteroidaceae</taxon>
        <taxon>Bacteroides</taxon>
    </lineage>
</organism>
<proteinExistence type="predicted"/>
<accession>A0AAW6HK68</accession>
<comment type="caution">
    <text evidence="1">The sequence shown here is derived from an EMBL/GenBank/DDBJ whole genome shotgun (WGS) entry which is preliminary data.</text>
</comment>
<dbReference type="EMBL" id="JAQNZF010000042">
    <property type="protein sequence ID" value="MDC2744989.1"/>
    <property type="molecule type" value="Genomic_DNA"/>
</dbReference>
<evidence type="ECO:0000313" key="2">
    <source>
        <dbReference type="Proteomes" id="UP001219389"/>
    </source>
</evidence>
<dbReference type="AlphaFoldDB" id="A0AAW6HK68"/>
<evidence type="ECO:0000313" key="1">
    <source>
        <dbReference type="EMBL" id="MDC2744989.1"/>
    </source>
</evidence>